<feature type="transmembrane region" description="Helical" evidence="5">
    <location>
        <begin position="12"/>
        <end position="32"/>
    </location>
</feature>
<keyword evidence="3 5" id="KW-1133">Transmembrane helix</keyword>
<proteinExistence type="predicted"/>
<feature type="transmembrane region" description="Helical" evidence="5">
    <location>
        <begin position="163"/>
        <end position="188"/>
    </location>
</feature>
<dbReference type="Pfam" id="PF04932">
    <property type="entry name" value="Wzy_C"/>
    <property type="match status" value="1"/>
</dbReference>
<reference evidence="7 8" key="1">
    <citation type="submission" date="2024-01" db="EMBL/GenBank/DDBJ databases">
        <title>The strains designed SYSU M86414 and SYSU M84420 isolated from the marine sediment in San Sha City (Hainan Province, China).</title>
        <authorList>
            <person name="Guo D."/>
        </authorList>
    </citation>
    <scope>NUCLEOTIDE SEQUENCE [LARGE SCALE GENOMIC DNA]</scope>
    <source>
        <strain evidence="7 8">SYSU M84420</strain>
    </source>
</reference>
<evidence type="ECO:0000256" key="3">
    <source>
        <dbReference type="ARBA" id="ARBA00022989"/>
    </source>
</evidence>
<dbReference type="PANTHER" id="PTHR37422">
    <property type="entry name" value="TEICHURONIC ACID BIOSYNTHESIS PROTEIN TUAE"/>
    <property type="match status" value="1"/>
</dbReference>
<protein>
    <submittedName>
        <fullName evidence="7">O-antigen ligase family protein</fullName>
    </submittedName>
</protein>
<feature type="transmembrane region" description="Helical" evidence="5">
    <location>
        <begin position="350"/>
        <end position="374"/>
    </location>
</feature>
<dbReference type="EMBL" id="JAYMGW010000001">
    <property type="protein sequence ID" value="MEC4263846.1"/>
    <property type="molecule type" value="Genomic_DNA"/>
</dbReference>
<feature type="transmembrane region" description="Helical" evidence="5">
    <location>
        <begin position="38"/>
        <end position="54"/>
    </location>
</feature>
<evidence type="ECO:0000256" key="1">
    <source>
        <dbReference type="ARBA" id="ARBA00004141"/>
    </source>
</evidence>
<comment type="subcellular location">
    <subcellularLocation>
        <location evidence="1">Membrane</location>
        <topology evidence="1">Multi-pass membrane protein</topology>
    </subcellularLocation>
</comment>
<feature type="transmembrane region" description="Helical" evidence="5">
    <location>
        <begin position="380"/>
        <end position="399"/>
    </location>
</feature>
<dbReference type="InterPro" id="IPR051533">
    <property type="entry name" value="WaaL-like"/>
</dbReference>
<evidence type="ECO:0000259" key="6">
    <source>
        <dbReference type="Pfam" id="PF04932"/>
    </source>
</evidence>
<dbReference type="GO" id="GO:0016874">
    <property type="term" value="F:ligase activity"/>
    <property type="evidence" value="ECO:0007669"/>
    <property type="project" value="UniProtKB-KW"/>
</dbReference>
<dbReference type="Proteomes" id="UP001355298">
    <property type="component" value="Unassembled WGS sequence"/>
</dbReference>
<keyword evidence="4 5" id="KW-0472">Membrane</keyword>
<feature type="transmembrane region" description="Helical" evidence="5">
    <location>
        <begin position="66"/>
        <end position="84"/>
    </location>
</feature>
<evidence type="ECO:0000256" key="4">
    <source>
        <dbReference type="ARBA" id="ARBA00023136"/>
    </source>
</evidence>
<evidence type="ECO:0000313" key="7">
    <source>
        <dbReference type="EMBL" id="MEC4263846.1"/>
    </source>
</evidence>
<feature type="transmembrane region" description="Helical" evidence="5">
    <location>
        <begin position="121"/>
        <end position="143"/>
    </location>
</feature>
<dbReference type="RefSeq" id="WP_326276655.1">
    <property type="nucleotide sequence ID" value="NZ_JAYKYV010000001.1"/>
</dbReference>
<keyword evidence="8" id="KW-1185">Reference proteome</keyword>
<dbReference type="PANTHER" id="PTHR37422:SF13">
    <property type="entry name" value="LIPOPOLYSACCHARIDE BIOSYNTHESIS PROTEIN PA4999-RELATED"/>
    <property type="match status" value="1"/>
</dbReference>
<feature type="transmembrane region" description="Helical" evidence="5">
    <location>
        <begin position="208"/>
        <end position="237"/>
    </location>
</feature>
<name>A0ABU6IL62_9FLAO</name>
<evidence type="ECO:0000313" key="8">
    <source>
        <dbReference type="Proteomes" id="UP001355298"/>
    </source>
</evidence>
<evidence type="ECO:0000256" key="5">
    <source>
        <dbReference type="SAM" id="Phobius"/>
    </source>
</evidence>
<evidence type="ECO:0000256" key="2">
    <source>
        <dbReference type="ARBA" id="ARBA00022692"/>
    </source>
</evidence>
<comment type="caution">
    <text evidence="7">The sequence shown here is derived from an EMBL/GenBank/DDBJ whole genome shotgun (WGS) entry which is preliminary data.</text>
</comment>
<sequence>MILLKKRNILDLLWAKNLEGVLLGLVMVTLLFKESVNSIFLILYLFFWLIKGNLKKIELKNLQRIWFYFLSVSVYLVWIFIRNFDSLEPTKALDLLLKQATILVFPIILNHRDIEQKNLNTVNIIFFYGIFIYVCYLYFVVFLKFIELGRWYELDPVHPTWKYYFYTTGRLSPDVHPTFLSMFIVYCINGQWKRINNIKFGLRRALDYFIMAVLTITTLLLSSRGALLSLFMVFVLYQITRIFKGQFKGIIYLAIIILIGAGIYSNTGTFNRVSKLKNVYGKSLVEIANISNSTGKRAQIYLIGKDVVKDNFWTGIGTKNWQLVNRHYYNINHSDDFKYFIDTLNTHNQYLNALVCWGFIGLLLFTSIIAGNIYFGKVDVSAFLFWCFMAILLLTENILNRHRGIVFFSILSAFTINQYLEYKCNIKKSQI</sequence>
<gene>
    <name evidence="7" type="ORF">VOP03_00685</name>
</gene>
<accession>A0ABU6IL62</accession>
<feature type="transmembrane region" description="Helical" evidence="5">
    <location>
        <begin position="90"/>
        <end position="109"/>
    </location>
</feature>
<organism evidence="7 8">
    <name type="scientific">Flagellimonas halotolerans</name>
    <dbReference type="NCBI Taxonomy" id="3112164"/>
    <lineage>
        <taxon>Bacteria</taxon>
        <taxon>Pseudomonadati</taxon>
        <taxon>Bacteroidota</taxon>
        <taxon>Flavobacteriia</taxon>
        <taxon>Flavobacteriales</taxon>
        <taxon>Flavobacteriaceae</taxon>
        <taxon>Flagellimonas</taxon>
    </lineage>
</organism>
<keyword evidence="7" id="KW-0436">Ligase</keyword>
<keyword evidence="2 5" id="KW-0812">Transmembrane</keyword>
<feature type="domain" description="O-antigen ligase-related" evidence="6">
    <location>
        <begin position="210"/>
        <end position="365"/>
    </location>
</feature>
<dbReference type="InterPro" id="IPR007016">
    <property type="entry name" value="O-antigen_ligase-rel_domated"/>
</dbReference>
<feature type="transmembrane region" description="Helical" evidence="5">
    <location>
        <begin position="249"/>
        <end position="267"/>
    </location>
</feature>